<dbReference type="EMBL" id="JAAOZQ010000127">
    <property type="protein sequence ID" value="KAF7516869.1"/>
    <property type="molecule type" value="Genomic_DNA"/>
</dbReference>
<evidence type="ECO:0000256" key="1">
    <source>
        <dbReference type="SAM" id="MobiDB-lite"/>
    </source>
</evidence>
<protein>
    <submittedName>
        <fullName evidence="2">Uncharacterized protein</fullName>
    </submittedName>
</protein>
<name>A0A9P5GCX6_PENCR</name>
<dbReference type="AlphaFoldDB" id="A0A9P5GCX6"/>
<sequence length="180" mass="20798">MSKLPPQPHPFKNTAQIEEVYDLESEAENALAVNQILKTIVWEDLEDLEGEEPHPRRHSKKQASNEQREMLEEVTESIWASLEMIYSTDLEPPLIPCVNTHEKQEAMRSAIENGKVNWKFIGNFILRTWEAIKDERKDNMHQLPPPSDSLERENESALPAHFSSALWDLVERAYSGRVPL</sequence>
<organism evidence="2 3">
    <name type="scientific">Penicillium crustosum</name>
    <name type="common">Blue mold fungus</name>
    <dbReference type="NCBI Taxonomy" id="36656"/>
    <lineage>
        <taxon>Eukaryota</taxon>
        <taxon>Fungi</taxon>
        <taxon>Dikarya</taxon>
        <taxon>Ascomycota</taxon>
        <taxon>Pezizomycotina</taxon>
        <taxon>Eurotiomycetes</taxon>
        <taxon>Eurotiomycetidae</taxon>
        <taxon>Eurotiales</taxon>
        <taxon>Aspergillaceae</taxon>
        <taxon>Penicillium</taxon>
    </lineage>
</organism>
<evidence type="ECO:0000313" key="2">
    <source>
        <dbReference type="EMBL" id="KAF7516869.1"/>
    </source>
</evidence>
<keyword evidence="3" id="KW-1185">Reference proteome</keyword>
<reference evidence="2" key="1">
    <citation type="submission" date="2020-02" db="EMBL/GenBank/DDBJ databases">
        <authorList>
            <person name="Lichtner F.J."/>
        </authorList>
    </citation>
    <scope>NUCLEOTIDE SEQUENCE</scope>
    <source>
        <strain evidence="2">G10</strain>
    </source>
</reference>
<comment type="caution">
    <text evidence="2">The sequence shown here is derived from an EMBL/GenBank/DDBJ whole genome shotgun (WGS) entry which is preliminary data.</text>
</comment>
<proteinExistence type="predicted"/>
<evidence type="ECO:0000313" key="3">
    <source>
        <dbReference type="Proteomes" id="UP000701341"/>
    </source>
</evidence>
<accession>A0A9P5GCX6</accession>
<dbReference type="OrthoDB" id="4359588at2759"/>
<gene>
    <name evidence="2" type="ORF">PCG10_001771</name>
</gene>
<feature type="region of interest" description="Disordered" evidence="1">
    <location>
        <begin position="49"/>
        <end position="69"/>
    </location>
</feature>
<dbReference type="Proteomes" id="UP000701341">
    <property type="component" value="Unassembled WGS sequence"/>
</dbReference>